<dbReference type="AlphaFoldDB" id="A0A2I1E8I6"/>
<accession>A0A2I1E8I6</accession>
<reference evidence="1 2" key="2">
    <citation type="submission" date="2017-10" db="EMBL/GenBank/DDBJ databases">
        <title>Genome analyses suggest a sexual origin of heterokaryosis in a supposedly ancient asexual fungus.</title>
        <authorList>
            <person name="Corradi N."/>
            <person name="Sedzielewska K."/>
            <person name="Noel J."/>
            <person name="Charron P."/>
            <person name="Farinelli L."/>
            <person name="Marton T."/>
            <person name="Kruger M."/>
            <person name="Pelin A."/>
            <person name="Brachmann A."/>
            <person name="Corradi N."/>
        </authorList>
    </citation>
    <scope>NUCLEOTIDE SEQUENCE [LARGE SCALE GENOMIC DNA]</scope>
    <source>
        <strain evidence="1 2">A1</strain>
    </source>
</reference>
<dbReference type="VEuPathDB" id="FungiDB:RhiirFUN_003104"/>
<protein>
    <submittedName>
        <fullName evidence="1">Uncharacterized protein</fullName>
    </submittedName>
</protein>
<proteinExistence type="predicted"/>
<dbReference type="Proteomes" id="UP000232688">
    <property type="component" value="Unassembled WGS sequence"/>
</dbReference>
<dbReference type="EMBL" id="LLXH01000282">
    <property type="protein sequence ID" value="PKC69361.1"/>
    <property type="molecule type" value="Genomic_DNA"/>
</dbReference>
<evidence type="ECO:0000313" key="1">
    <source>
        <dbReference type="EMBL" id="PKC69361.1"/>
    </source>
</evidence>
<sequence>MIDGLSENFWNRSGPLGLFETVLVASQISWTFWNDSGGFFGFSGTVLADFLDFLKRF</sequence>
<comment type="caution">
    <text evidence="1">The sequence shown here is derived from an EMBL/GenBank/DDBJ whole genome shotgun (WGS) entry which is preliminary data.</text>
</comment>
<dbReference type="VEuPathDB" id="FungiDB:RhiirA1_456118"/>
<organism evidence="1 2">
    <name type="scientific">Rhizophagus irregularis</name>
    <dbReference type="NCBI Taxonomy" id="588596"/>
    <lineage>
        <taxon>Eukaryota</taxon>
        <taxon>Fungi</taxon>
        <taxon>Fungi incertae sedis</taxon>
        <taxon>Mucoromycota</taxon>
        <taxon>Glomeromycotina</taxon>
        <taxon>Glomeromycetes</taxon>
        <taxon>Glomerales</taxon>
        <taxon>Glomeraceae</taxon>
        <taxon>Rhizophagus</taxon>
    </lineage>
</organism>
<reference evidence="1 2" key="1">
    <citation type="submission" date="2017-10" db="EMBL/GenBank/DDBJ databases">
        <title>Extensive intraspecific genome diversity in a model arbuscular mycorrhizal fungus.</title>
        <authorList>
            <person name="Chen E.C.H."/>
            <person name="Morin E."/>
            <person name="Baudet D."/>
            <person name="Noel J."/>
            <person name="Ndikumana S."/>
            <person name="Charron P."/>
            <person name="St-Onge C."/>
            <person name="Giorgi J."/>
            <person name="Grigoriev I.V."/>
            <person name="Roux C."/>
            <person name="Martin F.M."/>
            <person name="Corradi N."/>
        </authorList>
    </citation>
    <scope>NUCLEOTIDE SEQUENCE [LARGE SCALE GENOMIC DNA]</scope>
    <source>
        <strain evidence="1 2">A1</strain>
    </source>
</reference>
<gene>
    <name evidence="1" type="ORF">RhiirA1_456118</name>
</gene>
<evidence type="ECO:0000313" key="2">
    <source>
        <dbReference type="Proteomes" id="UP000232688"/>
    </source>
</evidence>
<name>A0A2I1E8I6_9GLOM</name>